<evidence type="ECO:0000256" key="1">
    <source>
        <dbReference type="SAM" id="MobiDB-lite"/>
    </source>
</evidence>
<accession>A0A5B7EZR7</accession>
<reference evidence="2 3" key="1">
    <citation type="submission" date="2019-05" db="EMBL/GenBank/DDBJ databases">
        <title>Another draft genome of Portunus trituberculatus and its Hox gene families provides insights of decapod evolution.</title>
        <authorList>
            <person name="Jeong J.-H."/>
            <person name="Song I."/>
            <person name="Kim S."/>
            <person name="Choi T."/>
            <person name="Kim D."/>
            <person name="Ryu S."/>
            <person name="Kim W."/>
        </authorList>
    </citation>
    <scope>NUCLEOTIDE SEQUENCE [LARGE SCALE GENOMIC DNA]</scope>
    <source>
        <tissue evidence="2">Muscle</tissue>
    </source>
</reference>
<evidence type="ECO:0000313" key="2">
    <source>
        <dbReference type="EMBL" id="MPC38353.1"/>
    </source>
</evidence>
<dbReference type="EMBL" id="VSRR010004045">
    <property type="protein sequence ID" value="MPC38353.1"/>
    <property type="molecule type" value="Genomic_DNA"/>
</dbReference>
<dbReference type="Proteomes" id="UP000324222">
    <property type="component" value="Unassembled WGS sequence"/>
</dbReference>
<sequence>MNFKASRADARQALRIVGNDAGGLPGEVAASKGRRVYCNFHLIVTPSLRGARRHQRENHGSLSVRSLQFVGESVVYPWSASVYHQCGTTRRNTLAAVPRLHAHLKANLQPRKDQYPSSRIFPEFTNTIPNGKPCLNRRQRSSSKQTQIHAPPSNKGLAPPPAPPGPPLPPVAPETFSPRRLLHPGNSSHGAD</sequence>
<gene>
    <name evidence="2" type="ORF">E2C01_031859</name>
</gene>
<feature type="region of interest" description="Disordered" evidence="1">
    <location>
        <begin position="108"/>
        <end position="192"/>
    </location>
</feature>
<dbReference type="AlphaFoldDB" id="A0A5B7EZR7"/>
<feature type="compositionally biased region" description="Pro residues" evidence="1">
    <location>
        <begin position="158"/>
        <end position="172"/>
    </location>
</feature>
<name>A0A5B7EZR7_PORTR</name>
<proteinExistence type="predicted"/>
<comment type="caution">
    <text evidence="2">The sequence shown here is derived from an EMBL/GenBank/DDBJ whole genome shotgun (WGS) entry which is preliminary data.</text>
</comment>
<evidence type="ECO:0000313" key="3">
    <source>
        <dbReference type="Proteomes" id="UP000324222"/>
    </source>
</evidence>
<keyword evidence="3" id="KW-1185">Reference proteome</keyword>
<protein>
    <submittedName>
        <fullName evidence="2">Uncharacterized protein</fullName>
    </submittedName>
</protein>
<organism evidence="2 3">
    <name type="scientific">Portunus trituberculatus</name>
    <name type="common">Swimming crab</name>
    <name type="synonym">Neptunus trituberculatus</name>
    <dbReference type="NCBI Taxonomy" id="210409"/>
    <lineage>
        <taxon>Eukaryota</taxon>
        <taxon>Metazoa</taxon>
        <taxon>Ecdysozoa</taxon>
        <taxon>Arthropoda</taxon>
        <taxon>Crustacea</taxon>
        <taxon>Multicrustacea</taxon>
        <taxon>Malacostraca</taxon>
        <taxon>Eumalacostraca</taxon>
        <taxon>Eucarida</taxon>
        <taxon>Decapoda</taxon>
        <taxon>Pleocyemata</taxon>
        <taxon>Brachyura</taxon>
        <taxon>Eubrachyura</taxon>
        <taxon>Portunoidea</taxon>
        <taxon>Portunidae</taxon>
        <taxon>Portuninae</taxon>
        <taxon>Portunus</taxon>
    </lineage>
</organism>